<dbReference type="PANTHER" id="PTHR30250:SF11">
    <property type="entry name" value="O-ANTIGEN TRANSPORTER-RELATED"/>
    <property type="match status" value="1"/>
</dbReference>
<dbReference type="Pfam" id="PF01943">
    <property type="entry name" value="Polysacc_synt"/>
    <property type="match status" value="1"/>
</dbReference>
<dbReference type="PANTHER" id="PTHR30250">
    <property type="entry name" value="PST FAMILY PREDICTED COLANIC ACID TRANSPORTER"/>
    <property type="match status" value="1"/>
</dbReference>
<accession>A0ABS7JIY8</accession>
<feature type="transmembrane region" description="Helical" evidence="6">
    <location>
        <begin position="354"/>
        <end position="373"/>
    </location>
</feature>
<proteinExistence type="predicted"/>
<feature type="transmembrane region" description="Helical" evidence="6">
    <location>
        <begin position="410"/>
        <end position="430"/>
    </location>
</feature>
<dbReference type="InterPro" id="IPR050833">
    <property type="entry name" value="Poly_Biosynth_Transport"/>
</dbReference>
<name>A0ABS7JIY8_9SPHN</name>
<evidence type="ECO:0000313" key="7">
    <source>
        <dbReference type="EMBL" id="MBX7488914.1"/>
    </source>
</evidence>
<evidence type="ECO:0000256" key="3">
    <source>
        <dbReference type="ARBA" id="ARBA00022692"/>
    </source>
</evidence>
<feature type="transmembrane region" description="Helical" evidence="6">
    <location>
        <begin position="133"/>
        <end position="152"/>
    </location>
</feature>
<keyword evidence="3 6" id="KW-0812">Transmembrane</keyword>
<evidence type="ECO:0000256" key="5">
    <source>
        <dbReference type="ARBA" id="ARBA00023136"/>
    </source>
</evidence>
<keyword evidence="4 6" id="KW-1133">Transmembrane helix</keyword>
<comment type="caution">
    <text evidence="7">The sequence shown here is derived from an EMBL/GenBank/DDBJ whole genome shotgun (WGS) entry which is preliminary data.</text>
</comment>
<feature type="transmembrane region" description="Helical" evidence="6">
    <location>
        <begin position="385"/>
        <end position="404"/>
    </location>
</feature>
<keyword evidence="8" id="KW-1185">Reference proteome</keyword>
<keyword evidence="2" id="KW-1003">Cell membrane</keyword>
<feature type="transmembrane region" description="Helical" evidence="6">
    <location>
        <begin position="164"/>
        <end position="186"/>
    </location>
</feature>
<dbReference type="Proteomes" id="UP000776651">
    <property type="component" value="Unassembled WGS sequence"/>
</dbReference>
<dbReference type="EMBL" id="JAIGNQ010000003">
    <property type="protein sequence ID" value="MBX7488914.1"/>
    <property type="molecule type" value="Genomic_DNA"/>
</dbReference>
<keyword evidence="5 6" id="KW-0472">Membrane</keyword>
<dbReference type="RefSeq" id="WP_221598206.1">
    <property type="nucleotide sequence ID" value="NZ_JAIGNQ010000003.1"/>
</dbReference>
<evidence type="ECO:0000256" key="1">
    <source>
        <dbReference type="ARBA" id="ARBA00004651"/>
    </source>
</evidence>
<reference evidence="7 8" key="1">
    <citation type="submission" date="2021-08" db="EMBL/GenBank/DDBJ databases">
        <title>Comparative Genomics Analysis of the Genus Qipengyuania Reveals Extensive Genetic Diversity and Metabolic Versatility, Including the Description of Fifteen Novel Species.</title>
        <authorList>
            <person name="Liu Y."/>
        </authorList>
    </citation>
    <scope>NUCLEOTIDE SEQUENCE [LARGE SCALE GENOMIC DNA]</scope>
    <source>
        <strain evidence="7 8">GH25</strain>
    </source>
</reference>
<protein>
    <submittedName>
        <fullName evidence="7">Lipopolysaccharide biosynthesis protein</fullName>
    </submittedName>
</protein>
<organism evidence="7 8">
    <name type="scientific">Qipengyuania pacifica</name>
    <dbReference type="NCBI Taxonomy" id="2860199"/>
    <lineage>
        <taxon>Bacteria</taxon>
        <taxon>Pseudomonadati</taxon>
        <taxon>Pseudomonadota</taxon>
        <taxon>Alphaproteobacteria</taxon>
        <taxon>Sphingomonadales</taxon>
        <taxon>Erythrobacteraceae</taxon>
        <taxon>Qipengyuania</taxon>
    </lineage>
</organism>
<gene>
    <name evidence="7" type="ORF">K3177_10355</name>
</gene>
<feature type="transmembrane region" description="Helical" evidence="6">
    <location>
        <begin position="192"/>
        <end position="211"/>
    </location>
</feature>
<feature type="transmembrane region" description="Helical" evidence="6">
    <location>
        <begin position="97"/>
        <end position="127"/>
    </location>
</feature>
<evidence type="ECO:0000256" key="6">
    <source>
        <dbReference type="SAM" id="Phobius"/>
    </source>
</evidence>
<feature type="transmembrane region" description="Helical" evidence="6">
    <location>
        <begin position="324"/>
        <end position="348"/>
    </location>
</feature>
<evidence type="ECO:0000256" key="4">
    <source>
        <dbReference type="ARBA" id="ARBA00022989"/>
    </source>
</evidence>
<comment type="subcellular location">
    <subcellularLocation>
        <location evidence="1">Cell membrane</location>
        <topology evidence="1">Multi-pass membrane protein</topology>
    </subcellularLocation>
</comment>
<evidence type="ECO:0000313" key="8">
    <source>
        <dbReference type="Proteomes" id="UP000776651"/>
    </source>
</evidence>
<evidence type="ECO:0000256" key="2">
    <source>
        <dbReference type="ARBA" id="ARBA00022475"/>
    </source>
</evidence>
<dbReference type="InterPro" id="IPR002797">
    <property type="entry name" value="Polysacc_synth"/>
</dbReference>
<sequence>MNKGVAVPGTSEKSVLRSRVKSVLHLLTGNLGNALVMIGSIAFATRALGPEAFGVLALTLAVGRVCERVVRFESWQPLVRYAATEEGASDPERMSRLYLFGLLLDAVGAAVAALLTVLAGFILTSLFDFPPEMVPLVAIYAIAIALNLRGMSSAVLRMAGMFRTMAYIVFLAGLLRLLLAAIFYWMGSGLMTFVWVWTICQVVDALIYNFIGFRQLARQGTPSPFRARMGNLHKDFPGFLGFAFTTNASSALRTITHEADTLIVGALTDSTEAAGFYHIAKRMAKVAMSSGEMIQMVVYPDLARMWAGKITESFRRTVVGVQGLLAVILGGVILVTIVVGKPIIALAFGSAFTPAYAILVAQLFAVFLIMHSAPSRSALLAMNRPQYALGASACSTAVFLAIAINTIPAYGAIGASFAHIGFGAVNAIMLDVAMWRSLRRASASQVAPEAS</sequence>